<proteinExistence type="inferred from homology"/>
<dbReference type="InterPro" id="IPR036859">
    <property type="entry name" value="CAP-Gly_dom_sf"/>
</dbReference>
<dbReference type="InterPro" id="IPR045172">
    <property type="entry name" value="TBCB_Ubl"/>
</dbReference>
<organism evidence="6 7">
    <name type="scientific">Caenorhabditis briggsae</name>
    <dbReference type="NCBI Taxonomy" id="6238"/>
    <lineage>
        <taxon>Eukaryota</taxon>
        <taxon>Metazoa</taxon>
        <taxon>Ecdysozoa</taxon>
        <taxon>Nematoda</taxon>
        <taxon>Chromadorea</taxon>
        <taxon>Rhabditida</taxon>
        <taxon>Rhabditina</taxon>
        <taxon>Rhabditomorpha</taxon>
        <taxon>Rhabditoidea</taxon>
        <taxon>Rhabditidae</taxon>
        <taxon>Peloderinae</taxon>
        <taxon>Caenorhabditis</taxon>
    </lineage>
</organism>
<dbReference type="GO" id="GO:0005829">
    <property type="term" value="C:cytosol"/>
    <property type="evidence" value="ECO:0007669"/>
    <property type="project" value="UniProtKB-ARBA"/>
</dbReference>
<dbReference type="GO" id="GO:0007023">
    <property type="term" value="P:post-chaperonin tubulin folding pathway"/>
    <property type="evidence" value="ECO:0007669"/>
    <property type="project" value="InterPro"/>
</dbReference>
<evidence type="ECO:0000256" key="3">
    <source>
        <dbReference type="ARBA" id="ARBA00023186"/>
    </source>
</evidence>
<dbReference type="InterPro" id="IPR000626">
    <property type="entry name" value="Ubiquitin-like_dom"/>
</dbReference>
<dbReference type="Gene3D" id="2.30.30.190">
    <property type="entry name" value="CAP Gly-rich-like domain"/>
    <property type="match status" value="1"/>
</dbReference>
<accession>A0AAE9EXG1</accession>
<reference evidence="6 7" key="1">
    <citation type="submission" date="2022-04" db="EMBL/GenBank/DDBJ databases">
        <title>Chromosome-level reference genomes for two strains of Caenorhabditis briggsae: an improved platform for comparative genomics.</title>
        <authorList>
            <person name="Stevens L."/>
            <person name="Andersen E."/>
        </authorList>
    </citation>
    <scope>NUCLEOTIDE SEQUENCE [LARGE SCALE GENOMIC DNA]</scope>
    <source>
        <strain evidence="6">VX34</strain>
        <tissue evidence="6">Whole-organism</tissue>
    </source>
</reference>
<dbReference type="PANTHER" id="PTHR18916:SF85">
    <property type="entry name" value="TUBULIN-FOLDING COFACTOR B"/>
    <property type="match status" value="1"/>
</dbReference>
<dbReference type="Pfam" id="PF01302">
    <property type="entry name" value="CAP_GLY"/>
    <property type="match status" value="1"/>
</dbReference>
<dbReference type="Proteomes" id="UP000829354">
    <property type="component" value="Chromosome V"/>
</dbReference>
<dbReference type="SMART" id="SM01052">
    <property type="entry name" value="CAP_GLY"/>
    <property type="match status" value="1"/>
</dbReference>
<evidence type="ECO:0000259" key="5">
    <source>
        <dbReference type="PROSITE" id="PS50245"/>
    </source>
</evidence>
<gene>
    <name evidence="6" type="ORF">L5515_005675</name>
</gene>
<dbReference type="PROSITE" id="PS50245">
    <property type="entry name" value="CAP_GLY_2"/>
    <property type="match status" value="1"/>
</dbReference>
<dbReference type="SUPFAM" id="SSF54236">
    <property type="entry name" value="Ubiquitin-like"/>
    <property type="match status" value="1"/>
</dbReference>
<sequence>MSEVYDLEITTNATDFPMEKKYAATISLNDLKKKLELVVGTTAESMRIQLFDGDDQLKGELTDGSKSLKDLGVRDGYRIHAVDVTGGNEDFKDESMVEKYEMSDDAYDKRTDSVRAWKKKMQEEQGGGAVPVEKEGDTANEEAAKGIKIGDRCEVTVGAHMTRRGEVAFVGATKFKDGIWVGVKYDEPVGKNDGSVTGVRYFECEPKYGGFVRPVDVKVVYYSKGSLITLCESYSNIEEKCGLGRCHVDIPVASFVTRHFSVVCRKDVATKYFENQPCITSTLVPSKCTSLINEEPKIGGELFCPKLDEFVTCVEEPLRTSCGNVAYALVMKTIEKYGCPSKIEVTRVNEFLSLGVDASTVVVSENAVMNSPKEPEVNMLVTTSLEVEEEKTTPKFIKEEVTLAPESKNTEKSVPQTPTTEFIEDQIVAKINDVGSEGSGEVNPEVNTTEKPTTTVEVTTQETFGTRKPRKHFNAENMTDCYTSIVGDFGRFLHSSPTSSFVRFPLFGIKHMELEVLCAKFEVATECVNSFCFGNCRLPAIKSFVDSQLKETCAKRDLPDFGLEFTCLQNVLKENTECVSFLNSTNPNRCDGHPQFRSCIVDRLIEECSEETVRLMDRMENGFGCKTLLEQDIQEEVDGSGEVVEGSGGAPQILESKDMQNRGIPTLGNLTDEKLLTGDSEIKSRTCEGIVKTSALSCLAPLLRLWTGIKENRKDTEVVFPIFEFSKVELLELCDSFANYRNCVKYTDTSVCRSEPVISFAEEHFGQVCTTQQIEASMRTHDCINAIDSRSMAVCQKFSRGDTLPGKRKCAKVRRYTKCLRKLVSTSCGHLMLAQFDMIVYRFGC</sequence>
<dbReference type="GO" id="GO:0043014">
    <property type="term" value="F:alpha-tubulin binding"/>
    <property type="evidence" value="ECO:0007669"/>
    <property type="project" value="InterPro"/>
</dbReference>
<dbReference type="SUPFAM" id="SSF74924">
    <property type="entry name" value="Cap-Gly domain"/>
    <property type="match status" value="1"/>
</dbReference>
<keyword evidence="3" id="KW-0143">Chaperone</keyword>
<dbReference type="PANTHER" id="PTHR18916">
    <property type="entry name" value="DYNACTIN 1-RELATED MICROTUBULE-BINDING"/>
    <property type="match status" value="1"/>
</dbReference>
<evidence type="ECO:0000256" key="4">
    <source>
        <dbReference type="ARBA" id="ARBA00025779"/>
    </source>
</evidence>
<dbReference type="Gene3D" id="3.10.20.90">
    <property type="entry name" value="Phosphatidylinositol 3-kinase Catalytic Subunit, Chain A, domain 1"/>
    <property type="match status" value="1"/>
</dbReference>
<dbReference type="FunFam" id="2.30.30.190:FF:000013">
    <property type="entry name" value="Tubulin-folding cofactor B"/>
    <property type="match status" value="1"/>
</dbReference>
<evidence type="ECO:0000256" key="1">
    <source>
        <dbReference type="ARBA" id="ARBA00004496"/>
    </source>
</evidence>
<comment type="similarity">
    <text evidence="4">Belongs to the TBCB family.</text>
</comment>
<dbReference type="InterPro" id="IPR029071">
    <property type="entry name" value="Ubiquitin-like_domsf"/>
</dbReference>
<dbReference type="InterPro" id="IPR000938">
    <property type="entry name" value="CAP-Gly_domain"/>
</dbReference>
<evidence type="ECO:0000313" key="7">
    <source>
        <dbReference type="Proteomes" id="UP000829354"/>
    </source>
</evidence>
<protein>
    <recommendedName>
        <fullName evidence="5">CAP-Gly domain-containing protein</fullName>
    </recommendedName>
</protein>
<evidence type="ECO:0000256" key="2">
    <source>
        <dbReference type="ARBA" id="ARBA00022490"/>
    </source>
</evidence>
<keyword evidence="7" id="KW-1185">Reference proteome</keyword>
<dbReference type="CDD" id="cd01789">
    <property type="entry name" value="Ubl_TBCB"/>
    <property type="match status" value="1"/>
</dbReference>
<dbReference type="EMBL" id="CP092624">
    <property type="protein sequence ID" value="UMM31496.1"/>
    <property type="molecule type" value="Genomic_DNA"/>
</dbReference>
<feature type="domain" description="CAP-Gly" evidence="5">
    <location>
        <begin position="171"/>
        <end position="213"/>
    </location>
</feature>
<name>A0AAE9EXG1_CAEBR</name>
<comment type="subcellular location">
    <subcellularLocation>
        <location evidence="1">Cytoplasm</location>
    </subcellularLocation>
</comment>
<dbReference type="Pfam" id="PF14560">
    <property type="entry name" value="Ubiquitin_2"/>
    <property type="match status" value="1"/>
</dbReference>
<dbReference type="PROSITE" id="PS00845">
    <property type="entry name" value="CAP_GLY_1"/>
    <property type="match status" value="1"/>
</dbReference>
<dbReference type="GO" id="GO:0007021">
    <property type="term" value="P:tubulin complex assembly"/>
    <property type="evidence" value="ECO:0007669"/>
    <property type="project" value="InterPro"/>
</dbReference>
<evidence type="ECO:0000313" key="6">
    <source>
        <dbReference type="EMBL" id="UMM31496.1"/>
    </source>
</evidence>
<dbReference type="AlphaFoldDB" id="A0AAE9EXG1"/>
<keyword evidence="2" id="KW-0963">Cytoplasm</keyword>